<dbReference type="EMBL" id="PKTG01000075">
    <property type="protein sequence ID" value="PLX18012.1"/>
    <property type="molecule type" value="Genomic_DNA"/>
</dbReference>
<name>A0A2N5ZHB5_MUIH1</name>
<protein>
    <recommendedName>
        <fullName evidence="3">Methyltransferase type 11 domain-containing protein</fullName>
    </recommendedName>
</protein>
<comment type="caution">
    <text evidence="1">The sequence shown here is derived from an EMBL/GenBank/DDBJ whole genome shotgun (WGS) entry which is preliminary data.</text>
</comment>
<evidence type="ECO:0000313" key="2">
    <source>
        <dbReference type="Proteomes" id="UP000234857"/>
    </source>
</evidence>
<dbReference type="Gene3D" id="3.40.50.150">
    <property type="entry name" value="Vaccinia Virus protein VP39"/>
    <property type="match status" value="1"/>
</dbReference>
<proteinExistence type="predicted"/>
<dbReference type="SUPFAM" id="SSF53335">
    <property type="entry name" value="S-adenosyl-L-methionine-dependent methyltransferases"/>
    <property type="match status" value="1"/>
</dbReference>
<dbReference type="InterPro" id="IPR029063">
    <property type="entry name" value="SAM-dependent_MTases_sf"/>
</dbReference>
<dbReference type="Proteomes" id="UP000234857">
    <property type="component" value="Unassembled WGS sequence"/>
</dbReference>
<evidence type="ECO:0008006" key="3">
    <source>
        <dbReference type="Google" id="ProtNLM"/>
    </source>
</evidence>
<organism evidence="1 2">
    <name type="scientific">Muiribacterium halophilum</name>
    <dbReference type="NCBI Taxonomy" id="2053465"/>
    <lineage>
        <taxon>Bacteria</taxon>
        <taxon>Candidatus Muiribacteriota</taxon>
        <taxon>Candidatus Muiribacteriia</taxon>
        <taxon>Candidatus Muiribacteriales</taxon>
        <taxon>Candidatus Muiribacteriaceae</taxon>
        <taxon>Candidatus Muiribacterium</taxon>
    </lineage>
</organism>
<accession>A0A2N5ZHB5</accession>
<gene>
    <name evidence="1" type="ORF">C0601_05890</name>
</gene>
<evidence type="ECO:0000313" key="1">
    <source>
        <dbReference type="EMBL" id="PLX18012.1"/>
    </source>
</evidence>
<dbReference type="AlphaFoldDB" id="A0A2N5ZHB5"/>
<reference evidence="1 2" key="1">
    <citation type="submission" date="2017-11" db="EMBL/GenBank/DDBJ databases">
        <title>Genome-resolved metagenomics identifies genetic mobility, metabolic interactions, and unexpected diversity in perchlorate-reducing communities.</title>
        <authorList>
            <person name="Barnum T.P."/>
            <person name="Figueroa I.A."/>
            <person name="Carlstrom C.I."/>
            <person name="Lucas L.N."/>
            <person name="Engelbrektson A.L."/>
            <person name="Coates J.D."/>
        </authorList>
    </citation>
    <scope>NUCLEOTIDE SEQUENCE [LARGE SCALE GENOMIC DNA]</scope>
    <source>
        <strain evidence="1">BM706</strain>
    </source>
</reference>
<sequence>MNFIDEVAEKNRFVDIALSLMYEKYSEDDLIIRKLSDLLFEYSRFYSLSPDNISEKYMFFLKEYKNDVKYFIENDVYYKGPIDRQQYDIALIISAILTEHRRKIMKELLSINNKEKMCIIGVGPGVELSIISPDKADIYDTALPDFTRQYFSKKGLSLNKKEFVKEKIYSNIFAIELLEHISDLDRLLKDIRDSLNEEGFFYTTYAFNVPQRDHLTNLNEKKIEEIFSDIGFEIHKRIYIEHETLVKELKPYNIFYHMKVR</sequence>